<protein>
    <submittedName>
        <fullName evidence="5">Arylsulfatase</fullName>
        <ecNumber evidence="5">3.1.6.1</ecNumber>
    </submittedName>
</protein>
<feature type="signal peptide" evidence="3">
    <location>
        <begin position="1"/>
        <end position="24"/>
    </location>
</feature>
<evidence type="ECO:0000256" key="3">
    <source>
        <dbReference type="SAM" id="SignalP"/>
    </source>
</evidence>
<dbReference type="RefSeq" id="WP_145369335.1">
    <property type="nucleotide sequence ID" value="NZ_CP036275.1"/>
</dbReference>
<keyword evidence="6" id="KW-1185">Reference proteome</keyword>
<dbReference type="InterPro" id="IPR050738">
    <property type="entry name" value="Sulfatase"/>
</dbReference>
<evidence type="ECO:0000256" key="2">
    <source>
        <dbReference type="ARBA" id="ARBA00022801"/>
    </source>
</evidence>
<dbReference type="EMBL" id="CP036275">
    <property type="protein sequence ID" value="QDU38007.1"/>
    <property type="molecule type" value="Genomic_DNA"/>
</dbReference>
<dbReference type="PANTHER" id="PTHR42693:SF53">
    <property type="entry name" value="ENDO-4-O-SULFATASE"/>
    <property type="match status" value="1"/>
</dbReference>
<dbReference type="AlphaFoldDB" id="A0A517Z6A1"/>
<dbReference type="Pfam" id="PF00884">
    <property type="entry name" value="Sulfatase"/>
    <property type="match status" value="1"/>
</dbReference>
<keyword evidence="2 5" id="KW-0378">Hydrolase</keyword>
<feature type="domain" description="Sulfatase N-terminal" evidence="4">
    <location>
        <begin position="32"/>
        <end position="375"/>
    </location>
</feature>
<dbReference type="Gene3D" id="3.40.720.10">
    <property type="entry name" value="Alkaline Phosphatase, subunit A"/>
    <property type="match status" value="1"/>
</dbReference>
<dbReference type="GO" id="GO:0004065">
    <property type="term" value="F:arylsulfatase activity"/>
    <property type="evidence" value="ECO:0007669"/>
    <property type="project" value="UniProtKB-EC"/>
</dbReference>
<dbReference type="InterPro" id="IPR000917">
    <property type="entry name" value="Sulfatase_N"/>
</dbReference>
<dbReference type="InterPro" id="IPR017850">
    <property type="entry name" value="Alkaline_phosphatase_core_sf"/>
</dbReference>
<dbReference type="Gene3D" id="3.30.1120.10">
    <property type="match status" value="1"/>
</dbReference>
<dbReference type="PANTHER" id="PTHR42693">
    <property type="entry name" value="ARYLSULFATASE FAMILY MEMBER"/>
    <property type="match status" value="1"/>
</dbReference>
<gene>
    <name evidence="5" type="primary">atsA_32</name>
    <name evidence="5" type="ORF">Mal4_23270</name>
</gene>
<dbReference type="SUPFAM" id="SSF53649">
    <property type="entry name" value="Alkaline phosphatase-like"/>
    <property type="match status" value="1"/>
</dbReference>
<dbReference type="EC" id="3.1.6.1" evidence="5"/>
<name>A0A517Z6A1_9PLAN</name>
<evidence type="ECO:0000256" key="1">
    <source>
        <dbReference type="ARBA" id="ARBA00008779"/>
    </source>
</evidence>
<comment type="similarity">
    <text evidence="1">Belongs to the sulfatase family.</text>
</comment>
<sequence length="476" mass="52661" precursor="true">MRFTLRRGVLSLFAIVCLAGPSHGDDRATTQPNIVLCMADDHGWGDTGYNGHPFLKTPHLDRMARDGMKFNRWYAAAPVCSPTRGSCLTGRHPHRYGVYFANTGSLKDEEICLAELLKERGYTTGHFGKWHLGTLTTTVKDANRGGPGSEAIYAPPWDNGFDVCFSTESKVPTYDPLRNPPAVAREAKRGVPTGGFFGTHYWTGPGESVPDEELRGDDSKLIMDRVIPFVSDAAGKDQPFLAVVWFHAPHTPVVADEEKRSLYPDHPHGLYGQHYHGCITAMDEQIGRLRATLEDLGVADDTMLWYCADNGPESPTGKGAGSAGHFRGRKRSLYEGGVRVPGLLVWPNRVAAGQTTDIPCVTSDYLPTICDVLDIELPERPYDGISLLPLLDGQMTERGQPIGFQSRSQRSLVSDRYKLYTANDGQTWELYDLIQDPGETENLADSHPQRVEEMQAALAAWMESCDASDRGEDYRR</sequence>
<organism evidence="5 6">
    <name type="scientific">Maioricimonas rarisocia</name>
    <dbReference type="NCBI Taxonomy" id="2528026"/>
    <lineage>
        <taxon>Bacteria</taxon>
        <taxon>Pseudomonadati</taxon>
        <taxon>Planctomycetota</taxon>
        <taxon>Planctomycetia</taxon>
        <taxon>Planctomycetales</taxon>
        <taxon>Planctomycetaceae</taxon>
        <taxon>Maioricimonas</taxon>
    </lineage>
</organism>
<keyword evidence="3" id="KW-0732">Signal</keyword>
<reference evidence="5 6" key="1">
    <citation type="submission" date="2019-02" db="EMBL/GenBank/DDBJ databases">
        <title>Deep-cultivation of Planctomycetes and their phenomic and genomic characterization uncovers novel biology.</title>
        <authorList>
            <person name="Wiegand S."/>
            <person name="Jogler M."/>
            <person name="Boedeker C."/>
            <person name="Pinto D."/>
            <person name="Vollmers J."/>
            <person name="Rivas-Marin E."/>
            <person name="Kohn T."/>
            <person name="Peeters S.H."/>
            <person name="Heuer A."/>
            <person name="Rast P."/>
            <person name="Oberbeckmann S."/>
            <person name="Bunk B."/>
            <person name="Jeske O."/>
            <person name="Meyerdierks A."/>
            <person name="Storesund J.E."/>
            <person name="Kallscheuer N."/>
            <person name="Luecker S."/>
            <person name="Lage O.M."/>
            <person name="Pohl T."/>
            <person name="Merkel B.J."/>
            <person name="Hornburger P."/>
            <person name="Mueller R.-W."/>
            <person name="Bruemmer F."/>
            <person name="Labrenz M."/>
            <person name="Spormann A.M."/>
            <person name="Op den Camp H."/>
            <person name="Overmann J."/>
            <person name="Amann R."/>
            <person name="Jetten M.S.M."/>
            <person name="Mascher T."/>
            <person name="Medema M.H."/>
            <person name="Devos D.P."/>
            <person name="Kaster A.-K."/>
            <person name="Ovreas L."/>
            <person name="Rohde M."/>
            <person name="Galperin M.Y."/>
            <person name="Jogler C."/>
        </authorList>
    </citation>
    <scope>NUCLEOTIDE SEQUENCE [LARGE SCALE GENOMIC DNA]</scope>
    <source>
        <strain evidence="5 6">Mal4</strain>
    </source>
</reference>
<evidence type="ECO:0000259" key="4">
    <source>
        <dbReference type="Pfam" id="PF00884"/>
    </source>
</evidence>
<feature type="chain" id="PRO_5022166543" evidence="3">
    <location>
        <begin position="25"/>
        <end position="476"/>
    </location>
</feature>
<accession>A0A517Z6A1</accession>
<proteinExistence type="inferred from homology"/>
<dbReference type="KEGG" id="mri:Mal4_23270"/>
<dbReference type="OrthoDB" id="9783154at2"/>
<evidence type="ECO:0000313" key="6">
    <source>
        <dbReference type="Proteomes" id="UP000320496"/>
    </source>
</evidence>
<dbReference type="Proteomes" id="UP000320496">
    <property type="component" value="Chromosome"/>
</dbReference>
<evidence type="ECO:0000313" key="5">
    <source>
        <dbReference type="EMBL" id="QDU38007.1"/>
    </source>
</evidence>